<keyword evidence="4" id="KW-0378">Hydrolase</keyword>
<dbReference type="GO" id="GO:0005576">
    <property type="term" value="C:extracellular region"/>
    <property type="evidence" value="ECO:0007669"/>
    <property type="project" value="UniProtKB-SubCell"/>
</dbReference>
<evidence type="ECO:0000256" key="6">
    <source>
        <dbReference type="SAM" id="SignalP"/>
    </source>
</evidence>
<dbReference type="STRING" id="158441.A0A226F3X0"/>
<reference evidence="8 9" key="1">
    <citation type="submission" date="2015-12" db="EMBL/GenBank/DDBJ databases">
        <title>The genome of Folsomia candida.</title>
        <authorList>
            <person name="Faddeeva A."/>
            <person name="Derks M.F."/>
            <person name="Anvar Y."/>
            <person name="Smit S."/>
            <person name="Van Straalen N."/>
            <person name="Roelofs D."/>
        </authorList>
    </citation>
    <scope>NUCLEOTIDE SEQUENCE [LARGE SCALE GENOMIC DNA]</scope>
    <source>
        <strain evidence="8 9">VU population</strain>
        <tissue evidence="8">Whole body</tissue>
    </source>
</reference>
<comment type="caution">
    <text evidence="8">The sequence shown here is derived from an EMBL/GenBank/DDBJ whole genome shotgun (WGS) entry which is preliminary data.</text>
</comment>
<dbReference type="InterPro" id="IPR009003">
    <property type="entry name" value="Peptidase_S1_PA"/>
</dbReference>
<evidence type="ECO:0000256" key="2">
    <source>
        <dbReference type="ARBA" id="ARBA00022525"/>
    </source>
</evidence>
<organism evidence="8 9">
    <name type="scientific">Folsomia candida</name>
    <name type="common">Springtail</name>
    <dbReference type="NCBI Taxonomy" id="158441"/>
    <lineage>
        <taxon>Eukaryota</taxon>
        <taxon>Metazoa</taxon>
        <taxon>Ecdysozoa</taxon>
        <taxon>Arthropoda</taxon>
        <taxon>Hexapoda</taxon>
        <taxon>Collembola</taxon>
        <taxon>Entomobryomorpha</taxon>
        <taxon>Isotomoidea</taxon>
        <taxon>Isotomidae</taxon>
        <taxon>Proisotominae</taxon>
        <taxon>Folsomia</taxon>
    </lineage>
</organism>
<gene>
    <name evidence="8" type="ORF">Fcan01_00753</name>
</gene>
<dbReference type="InterPro" id="IPR001314">
    <property type="entry name" value="Peptidase_S1A"/>
</dbReference>
<evidence type="ECO:0000313" key="8">
    <source>
        <dbReference type="EMBL" id="OXA64124.1"/>
    </source>
</evidence>
<dbReference type="Proteomes" id="UP000198287">
    <property type="component" value="Unassembled WGS sequence"/>
</dbReference>
<keyword evidence="6" id="KW-0732">Signal</keyword>
<protein>
    <submittedName>
        <fullName evidence="8">Trypsin-1</fullName>
    </submittedName>
</protein>
<dbReference type="FunFam" id="2.40.10.10:FF:000047">
    <property type="entry name" value="Trypsin eta"/>
    <property type="match status" value="1"/>
</dbReference>
<evidence type="ECO:0000259" key="7">
    <source>
        <dbReference type="PROSITE" id="PS50240"/>
    </source>
</evidence>
<name>A0A226F3X0_FOLCA</name>
<feature type="chain" id="PRO_5013325194" evidence="6">
    <location>
        <begin position="22"/>
        <end position="305"/>
    </location>
</feature>
<dbReference type="PANTHER" id="PTHR24252">
    <property type="entry name" value="ACROSIN-RELATED"/>
    <property type="match status" value="1"/>
</dbReference>
<feature type="domain" description="Peptidase S1" evidence="7">
    <location>
        <begin position="34"/>
        <end position="262"/>
    </location>
</feature>
<keyword evidence="5" id="KW-1015">Disulfide bond</keyword>
<evidence type="ECO:0000256" key="1">
    <source>
        <dbReference type="ARBA" id="ARBA00004613"/>
    </source>
</evidence>
<evidence type="ECO:0000256" key="4">
    <source>
        <dbReference type="ARBA" id="ARBA00022825"/>
    </source>
</evidence>
<dbReference type="PRINTS" id="PR00722">
    <property type="entry name" value="CHYMOTRYPSIN"/>
</dbReference>
<evidence type="ECO:0000313" key="9">
    <source>
        <dbReference type="Proteomes" id="UP000198287"/>
    </source>
</evidence>
<dbReference type="AlphaFoldDB" id="A0A226F3X0"/>
<keyword evidence="3" id="KW-0645">Protease</keyword>
<dbReference type="InterPro" id="IPR043504">
    <property type="entry name" value="Peptidase_S1_PA_chymotrypsin"/>
</dbReference>
<dbReference type="PROSITE" id="PS00134">
    <property type="entry name" value="TRYPSIN_HIS"/>
    <property type="match status" value="1"/>
</dbReference>
<dbReference type="SMART" id="SM00020">
    <property type="entry name" value="Tryp_SPc"/>
    <property type="match status" value="1"/>
</dbReference>
<dbReference type="InterPro" id="IPR001254">
    <property type="entry name" value="Trypsin_dom"/>
</dbReference>
<dbReference type="SUPFAM" id="SSF50494">
    <property type="entry name" value="Trypsin-like serine proteases"/>
    <property type="match status" value="1"/>
</dbReference>
<dbReference type="Pfam" id="PF00089">
    <property type="entry name" value="Trypsin"/>
    <property type="match status" value="1"/>
</dbReference>
<keyword evidence="4" id="KW-0720">Serine protease</keyword>
<keyword evidence="2" id="KW-0964">Secreted</keyword>
<comment type="subcellular location">
    <subcellularLocation>
        <location evidence="1">Secreted</location>
    </subcellularLocation>
</comment>
<evidence type="ECO:0000256" key="3">
    <source>
        <dbReference type="ARBA" id="ARBA00022670"/>
    </source>
</evidence>
<dbReference type="PANTHER" id="PTHR24252:SF7">
    <property type="entry name" value="HYALIN"/>
    <property type="match status" value="1"/>
</dbReference>
<dbReference type="CDD" id="cd00190">
    <property type="entry name" value="Tryp_SPc"/>
    <property type="match status" value="1"/>
</dbReference>
<dbReference type="InterPro" id="IPR018114">
    <property type="entry name" value="TRYPSIN_HIS"/>
</dbReference>
<dbReference type="OrthoDB" id="10059102at2759"/>
<dbReference type="EMBL" id="LNIX01000001">
    <property type="protein sequence ID" value="OXA64124.1"/>
    <property type="molecule type" value="Genomic_DNA"/>
</dbReference>
<accession>A0A226F3X0</accession>
<keyword evidence="9" id="KW-1185">Reference proteome</keyword>
<feature type="signal peptide" evidence="6">
    <location>
        <begin position="1"/>
        <end position="21"/>
    </location>
</feature>
<evidence type="ECO:0000256" key="5">
    <source>
        <dbReference type="ARBA" id="ARBA00023157"/>
    </source>
</evidence>
<sequence>MCFKGLSSIFCALTFLTICHSFKVHRAAGPGILIIGGSPAARGEFPWLVSIQLKSRGHICGGTIFNSEWILTAAHCMFEDLPRGYQIVAGEHLRNETDPSEQIVDVEGFFVHESYDEDSAQNDIGLIRLKSPINFHDFVKPGVIGDNTTTEENQLIAAGWGYTQSGTPSSSIELLKVTVPLRPNADCDLAYGEFGYTGVKQICAGIGGKDSCSGDSGGGLINAGDKTVVGIVSYGIECGLQVFPGVYTRISYYHDWIMATISKAESTTTTRRVESTTNGSSDNMGNIIGLYTKLAVLLASVFQLL</sequence>
<dbReference type="Gene3D" id="2.40.10.10">
    <property type="entry name" value="Trypsin-like serine proteases"/>
    <property type="match status" value="2"/>
</dbReference>
<dbReference type="PROSITE" id="PS50240">
    <property type="entry name" value="TRYPSIN_DOM"/>
    <property type="match status" value="1"/>
</dbReference>
<dbReference type="GO" id="GO:0004252">
    <property type="term" value="F:serine-type endopeptidase activity"/>
    <property type="evidence" value="ECO:0007669"/>
    <property type="project" value="InterPro"/>
</dbReference>
<proteinExistence type="predicted"/>
<dbReference type="GO" id="GO:0016485">
    <property type="term" value="P:protein processing"/>
    <property type="evidence" value="ECO:0007669"/>
    <property type="project" value="UniProtKB-ARBA"/>
</dbReference>